<evidence type="ECO:0000313" key="1">
    <source>
        <dbReference type="EMBL" id="GEO18717.1"/>
    </source>
</evidence>
<organism evidence="1 2">
    <name type="scientific">Microvirga aerophila</name>
    <dbReference type="NCBI Taxonomy" id="670291"/>
    <lineage>
        <taxon>Bacteria</taxon>
        <taxon>Pseudomonadati</taxon>
        <taxon>Pseudomonadota</taxon>
        <taxon>Alphaproteobacteria</taxon>
        <taxon>Hyphomicrobiales</taxon>
        <taxon>Methylobacteriaceae</taxon>
        <taxon>Microvirga</taxon>
    </lineage>
</organism>
<comment type="caution">
    <text evidence="1">The sequence shown here is derived from an EMBL/GenBank/DDBJ whole genome shotgun (WGS) entry which is preliminary data.</text>
</comment>
<dbReference type="Proteomes" id="UP000321085">
    <property type="component" value="Unassembled WGS sequence"/>
</dbReference>
<evidence type="ECO:0000313" key="2">
    <source>
        <dbReference type="Proteomes" id="UP000321085"/>
    </source>
</evidence>
<protein>
    <submittedName>
        <fullName evidence="1">Uncharacterized protein</fullName>
    </submittedName>
</protein>
<dbReference type="AlphaFoldDB" id="A0A512C3T4"/>
<accession>A0A512C3T4</accession>
<dbReference type="EMBL" id="BJYU01000232">
    <property type="protein sequence ID" value="GEO18717.1"/>
    <property type="molecule type" value="Genomic_DNA"/>
</dbReference>
<dbReference type="RefSeq" id="WP_147023154.1">
    <property type="nucleotide sequence ID" value="NZ_BJYU01000232.1"/>
</dbReference>
<sequence length="59" mass="6431">MSDTPQAEGYDTFPFRPDNRVEVKYPNVGLPRLGLVRLGLGLSIANAPSAVTRTPFQSL</sequence>
<proteinExistence type="predicted"/>
<gene>
    <name evidence="1" type="ORF">MAE02_64130</name>
</gene>
<reference evidence="1 2" key="1">
    <citation type="submission" date="2019-07" db="EMBL/GenBank/DDBJ databases">
        <title>Whole genome shotgun sequence of Microvirga aerophila NBRC 106136.</title>
        <authorList>
            <person name="Hosoyama A."/>
            <person name="Uohara A."/>
            <person name="Ohji S."/>
            <person name="Ichikawa N."/>
        </authorList>
    </citation>
    <scope>NUCLEOTIDE SEQUENCE [LARGE SCALE GENOMIC DNA]</scope>
    <source>
        <strain evidence="1 2">NBRC 106136</strain>
    </source>
</reference>
<keyword evidence="2" id="KW-1185">Reference proteome</keyword>
<name>A0A512C3T4_9HYPH</name>